<dbReference type="AlphaFoldDB" id="A0A0S1MJT7"/>
<name>A0A0S1MJT7_PHAPC</name>
<accession>A0A0S1MJT7</accession>
<evidence type="ECO:0000313" key="1">
    <source>
        <dbReference type="EMBL" id="ALL41159.1"/>
    </source>
</evidence>
<dbReference type="EMBL" id="KT247069">
    <property type="protein sequence ID" value="ALL41159.1"/>
    <property type="molecule type" value="mRNA"/>
</dbReference>
<proteinExistence type="evidence at transcript level"/>
<protein>
    <submittedName>
        <fullName evidence="1">Secreted protein</fullName>
    </submittedName>
</protein>
<sequence length="111" mass="12612">MRLRALHTQFKSVIAMVRSIILTSSQFSPALKLAQPVSEEEAQVTPRAPPLPQARPLQPLQLERTAHPQAQPQALPPTLLERLLGLALPIQLHQVVLYIFTPKYYRYCSRH</sequence>
<reference evidence="1" key="1">
    <citation type="submission" date="2015-07" db="EMBL/GenBank/DDBJ databases">
        <title>Elucidating the P. pachyrhizi secretome and potential effectors.</title>
        <authorList>
            <person name="de Carvalho M.C.C.G."/>
            <person name="Nascimento L.C."/>
            <person name="Darben L.M."/>
            <person name="Polizel-Podanosqui A.M."/>
            <person name="Lopes-Caitar V.S."/>
            <person name="Rocha C.S."/>
            <person name="Qi M."/>
            <person name="Carazolle M."/>
            <person name="Kuwahara M.K."/>
            <person name="Pereira G.A.G."/>
            <person name="Abdelnoor R.V."/>
            <person name="Whitham S.A."/>
            <person name="Marcelino-Guimaraes F.C."/>
        </authorList>
    </citation>
    <scope>NUCLEOTIDE SEQUENCE</scope>
</reference>
<organism evidence="1">
    <name type="scientific">Phakopsora pachyrhizi</name>
    <name type="common">Asian soybean rust disease fungus</name>
    <dbReference type="NCBI Taxonomy" id="170000"/>
    <lineage>
        <taxon>Eukaryota</taxon>
        <taxon>Fungi</taxon>
        <taxon>Dikarya</taxon>
        <taxon>Basidiomycota</taxon>
        <taxon>Pucciniomycotina</taxon>
        <taxon>Pucciniomycetes</taxon>
        <taxon>Pucciniales</taxon>
        <taxon>Phakopsoraceae</taxon>
        <taxon>Phakopsora</taxon>
    </lineage>
</organism>